<dbReference type="AlphaFoldDB" id="A0A9P5D277"/>
<dbReference type="PANTHER" id="PTHR12905:SF18">
    <property type="entry name" value="ESTER HYDROLASE, PUTATIVE (AFU_ORTHOLOGUE AFUA_4G03130)-RELATED"/>
    <property type="match status" value="1"/>
</dbReference>
<dbReference type="RefSeq" id="XP_035317891.1">
    <property type="nucleotide sequence ID" value="XM_035467455.1"/>
</dbReference>
<dbReference type="Proteomes" id="UP000749293">
    <property type="component" value="Unassembled WGS sequence"/>
</dbReference>
<dbReference type="EMBL" id="JAANYQ010000039">
    <property type="protein sequence ID" value="KAF4119239.1"/>
    <property type="molecule type" value="Genomic_DNA"/>
</dbReference>
<feature type="domain" description="Calcineurin-like phosphoesterase" evidence="1">
    <location>
        <begin position="81"/>
        <end position="254"/>
    </location>
</feature>
<dbReference type="InterPro" id="IPR029052">
    <property type="entry name" value="Metallo-depent_PP-like"/>
</dbReference>
<dbReference type="Pfam" id="PF00149">
    <property type="entry name" value="Metallophos"/>
    <property type="match status" value="1"/>
</dbReference>
<dbReference type="SUPFAM" id="SSF56300">
    <property type="entry name" value="Metallo-dependent phosphatases"/>
    <property type="match status" value="1"/>
</dbReference>
<accession>A0A9P5D277</accession>
<dbReference type="InterPro" id="IPR004843">
    <property type="entry name" value="Calcineurin-like_PHP"/>
</dbReference>
<dbReference type="PANTHER" id="PTHR12905">
    <property type="entry name" value="METALLOPHOSPHOESTERASE"/>
    <property type="match status" value="1"/>
</dbReference>
<dbReference type="OrthoDB" id="630188at2759"/>
<gene>
    <name evidence="2" type="ORF">GMORB2_5485</name>
</gene>
<dbReference type="InterPro" id="IPR051693">
    <property type="entry name" value="UPF0046_metallophosphoest"/>
</dbReference>
<dbReference type="CDD" id="cd07379">
    <property type="entry name" value="MPP_239FB"/>
    <property type="match status" value="1"/>
</dbReference>
<comment type="caution">
    <text evidence="2">The sequence shown here is derived from an EMBL/GenBank/DDBJ whole genome shotgun (WGS) entry which is preliminary data.</text>
</comment>
<evidence type="ECO:0000259" key="1">
    <source>
        <dbReference type="Pfam" id="PF00149"/>
    </source>
</evidence>
<dbReference type="Gene3D" id="3.60.21.10">
    <property type="match status" value="1"/>
</dbReference>
<keyword evidence="3" id="KW-1185">Reference proteome</keyword>
<name>A0A9P5D277_9HYPO</name>
<dbReference type="GO" id="GO:0016787">
    <property type="term" value="F:hydrolase activity"/>
    <property type="evidence" value="ECO:0007669"/>
    <property type="project" value="InterPro"/>
</dbReference>
<sequence length="347" mass="38579">MYVGTAFGSAKLLLRVMGLLQLLGLRRPNQWEPPTLLDSLFVSPLNLVATLIYHVVLFLRTLSLSPASSVLRPPQGRHPIRVVCISDTHEQTVDVPSGDVLIHAGDLTDSGLARDIQTQVDWLKAQPHQVKVVVAGNHDSWFDRTARFASDAETEVNLEGLIYLEGEQSVHEIHGRRLSIFGAPDIPKCGPSSFAFQYPPEKHPWLSKVPPQTDILITHTPPKHHRDIGLGCPGLLRELWRVQPRLHVFGHVHSGAGCEPVYFDDFQAAYERVLSRPLPVGPIREVVIPNAKWLDVAALVYLGVESVLWKWLMAGPGPDDRGRLMVNAAQMYRNTGKVKSRATVVDM</sequence>
<evidence type="ECO:0000313" key="2">
    <source>
        <dbReference type="EMBL" id="KAF4119239.1"/>
    </source>
</evidence>
<proteinExistence type="predicted"/>
<organism evidence="2 3">
    <name type="scientific">Geosmithia morbida</name>
    <dbReference type="NCBI Taxonomy" id="1094350"/>
    <lineage>
        <taxon>Eukaryota</taxon>
        <taxon>Fungi</taxon>
        <taxon>Dikarya</taxon>
        <taxon>Ascomycota</taxon>
        <taxon>Pezizomycotina</taxon>
        <taxon>Sordariomycetes</taxon>
        <taxon>Hypocreomycetidae</taxon>
        <taxon>Hypocreales</taxon>
        <taxon>Bionectriaceae</taxon>
        <taxon>Geosmithia</taxon>
    </lineage>
</organism>
<evidence type="ECO:0000313" key="3">
    <source>
        <dbReference type="Proteomes" id="UP000749293"/>
    </source>
</evidence>
<protein>
    <submittedName>
        <fullName evidence="2">Calcineurin-like phosphoesterase</fullName>
    </submittedName>
</protein>
<reference evidence="2" key="1">
    <citation type="submission" date="2020-03" db="EMBL/GenBank/DDBJ databases">
        <title>Site-based positive gene gene selection in Geosmithia morbida across the United States reveals a broad range of putative effectors and factors for local host and environmental adapation.</title>
        <authorList>
            <person name="Onufrak A."/>
            <person name="Murdoch R.W."/>
            <person name="Gazis R."/>
            <person name="Huff M."/>
            <person name="Staton M."/>
            <person name="Klingeman W."/>
            <person name="Hadziabdic D."/>
        </authorList>
    </citation>
    <scope>NUCLEOTIDE SEQUENCE</scope>
    <source>
        <strain evidence="2">1262</strain>
    </source>
</reference>
<dbReference type="GeneID" id="55971710"/>